<organism evidence="8 9">
    <name type="scientific">Desulfomicrobium apsheronum</name>
    <dbReference type="NCBI Taxonomy" id="52560"/>
    <lineage>
        <taxon>Bacteria</taxon>
        <taxon>Pseudomonadati</taxon>
        <taxon>Thermodesulfobacteriota</taxon>
        <taxon>Desulfovibrionia</taxon>
        <taxon>Desulfovibrionales</taxon>
        <taxon>Desulfomicrobiaceae</taxon>
        <taxon>Desulfomicrobium</taxon>
    </lineage>
</organism>
<evidence type="ECO:0000259" key="7">
    <source>
        <dbReference type="Pfam" id="PF08340"/>
    </source>
</evidence>
<keyword evidence="9" id="KW-1185">Reference proteome</keyword>
<keyword evidence="4" id="KW-0378">Hydrolase</keyword>
<feature type="domain" description="Endoribonuclease YicC-like C-terminal" evidence="7">
    <location>
        <begin position="176"/>
        <end position="293"/>
    </location>
</feature>
<dbReference type="STRING" id="52560.SAMN04488082_103123"/>
<accession>A0A1I3RDW4</accession>
<dbReference type="Proteomes" id="UP000198635">
    <property type="component" value="Unassembled WGS sequence"/>
</dbReference>
<comment type="cofactor">
    <cofactor evidence="1">
        <name>a divalent metal cation</name>
        <dbReference type="ChEBI" id="CHEBI:60240"/>
    </cofactor>
</comment>
<sequence>MPKSMTGYGRASAQEEGWNLSWEIRSLNNRHLDLKWKIPPTLYAHQKTWENEVRTIANRGGVELFLGLKINNPELQSLSLDRTMAASMLQELKRLAASMEVPHTPDLNRLLNIPSLWKDSGSIDNPQLIESLTETLKKALEDWDETRVREGLALEEDLRVRFARLTVLVEEIRVLAAQTAPERFALLQERVAKLLLDSGAQIDPDRMLQELATISDRVDVSEELTRLEIHLKGIDGYFNQTEPVGRKLDFMVQECFREINTCGNKSQNTSISQLVVTFKAELEKCREQIQNLE</sequence>
<protein>
    <submittedName>
        <fullName evidence="8">TIGR00255 family protein</fullName>
    </submittedName>
</protein>
<dbReference type="Pfam" id="PF08340">
    <property type="entry name" value="YicC-like_C"/>
    <property type="match status" value="1"/>
</dbReference>
<proteinExistence type="inferred from homology"/>
<feature type="domain" description="Endoribonuclease YicC-like N-terminal" evidence="6">
    <location>
        <begin position="3"/>
        <end position="155"/>
    </location>
</feature>
<name>A0A1I3RDW4_9BACT</name>
<keyword evidence="2" id="KW-0540">Nuclease</keyword>
<evidence type="ECO:0000256" key="3">
    <source>
        <dbReference type="ARBA" id="ARBA00022759"/>
    </source>
</evidence>
<dbReference type="RefSeq" id="WP_092372979.1">
    <property type="nucleotide sequence ID" value="NZ_FORX01000003.1"/>
</dbReference>
<evidence type="ECO:0000256" key="5">
    <source>
        <dbReference type="ARBA" id="ARBA00035648"/>
    </source>
</evidence>
<dbReference type="InterPro" id="IPR013527">
    <property type="entry name" value="YicC-like_N"/>
</dbReference>
<evidence type="ECO:0000256" key="1">
    <source>
        <dbReference type="ARBA" id="ARBA00001968"/>
    </source>
</evidence>
<dbReference type="OrthoDB" id="9771229at2"/>
<evidence type="ECO:0000256" key="2">
    <source>
        <dbReference type="ARBA" id="ARBA00022722"/>
    </source>
</evidence>
<dbReference type="NCBIfam" id="TIGR00255">
    <property type="entry name" value="YicC/YloC family endoribonuclease"/>
    <property type="match status" value="1"/>
</dbReference>
<dbReference type="AlphaFoldDB" id="A0A1I3RDW4"/>
<dbReference type="PANTHER" id="PTHR30636">
    <property type="entry name" value="UPF0701 PROTEIN YICC"/>
    <property type="match status" value="1"/>
</dbReference>
<dbReference type="Pfam" id="PF03755">
    <property type="entry name" value="YicC-like_N"/>
    <property type="match status" value="1"/>
</dbReference>
<dbReference type="GO" id="GO:0016787">
    <property type="term" value="F:hydrolase activity"/>
    <property type="evidence" value="ECO:0007669"/>
    <property type="project" value="UniProtKB-KW"/>
</dbReference>
<dbReference type="EMBL" id="FORX01000003">
    <property type="protein sequence ID" value="SFJ44200.1"/>
    <property type="molecule type" value="Genomic_DNA"/>
</dbReference>
<dbReference type="InterPro" id="IPR005229">
    <property type="entry name" value="YicC/YloC-like"/>
</dbReference>
<dbReference type="InterPro" id="IPR013551">
    <property type="entry name" value="YicC-like_C"/>
</dbReference>
<evidence type="ECO:0000313" key="8">
    <source>
        <dbReference type="EMBL" id="SFJ44200.1"/>
    </source>
</evidence>
<dbReference type="PANTHER" id="PTHR30636:SF3">
    <property type="entry name" value="UPF0701 PROTEIN YICC"/>
    <property type="match status" value="1"/>
</dbReference>
<dbReference type="GO" id="GO:0004521">
    <property type="term" value="F:RNA endonuclease activity"/>
    <property type="evidence" value="ECO:0007669"/>
    <property type="project" value="InterPro"/>
</dbReference>
<evidence type="ECO:0000313" key="9">
    <source>
        <dbReference type="Proteomes" id="UP000198635"/>
    </source>
</evidence>
<evidence type="ECO:0000259" key="6">
    <source>
        <dbReference type="Pfam" id="PF03755"/>
    </source>
</evidence>
<comment type="similarity">
    <text evidence="5">Belongs to the YicC/YloC family.</text>
</comment>
<evidence type="ECO:0000256" key="4">
    <source>
        <dbReference type="ARBA" id="ARBA00022801"/>
    </source>
</evidence>
<gene>
    <name evidence="8" type="ORF">SAMN04488082_103123</name>
</gene>
<reference evidence="9" key="1">
    <citation type="submission" date="2016-10" db="EMBL/GenBank/DDBJ databases">
        <authorList>
            <person name="Varghese N."/>
            <person name="Submissions S."/>
        </authorList>
    </citation>
    <scope>NUCLEOTIDE SEQUENCE [LARGE SCALE GENOMIC DNA]</scope>
    <source>
        <strain evidence="9">DSM 5918</strain>
    </source>
</reference>
<keyword evidence="3" id="KW-0255">Endonuclease</keyword>